<sequence length="67" mass="7697">MESSRRTEVNSINDIPNNHKCQYSALWRTVVNSIDSGITTEDRSQLNICNSIIAEDRVIGRREQNFT</sequence>
<accession>A0A5N6N7Q6</accession>
<name>A0A5N6N7Q6_9ASTR</name>
<reference evidence="1 2" key="1">
    <citation type="submission" date="2019-05" db="EMBL/GenBank/DDBJ databases">
        <title>Mikania micrantha, genome provides insights into the molecular mechanism of rapid growth.</title>
        <authorList>
            <person name="Liu B."/>
        </authorList>
    </citation>
    <scope>NUCLEOTIDE SEQUENCE [LARGE SCALE GENOMIC DNA]</scope>
    <source>
        <strain evidence="1">NLD-2019</strain>
        <tissue evidence="1">Leaf</tissue>
    </source>
</reference>
<protein>
    <submittedName>
        <fullName evidence="1">Uncharacterized protein</fullName>
    </submittedName>
</protein>
<proteinExistence type="predicted"/>
<evidence type="ECO:0000313" key="1">
    <source>
        <dbReference type="EMBL" id="KAD4385962.1"/>
    </source>
</evidence>
<comment type="caution">
    <text evidence="1">The sequence shown here is derived from an EMBL/GenBank/DDBJ whole genome shotgun (WGS) entry which is preliminary data.</text>
</comment>
<dbReference type="EMBL" id="SZYD01000013">
    <property type="protein sequence ID" value="KAD4385962.1"/>
    <property type="molecule type" value="Genomic_DNA"/>
</dbReference>
<keyword evidence="2" id="KW-1185">Reference proteome</keyword>
<gene>
    <name evidence="1" type="ORF">E3N88_26131</name>
</gene>
<dbReference type="AlphaFoldDB" id="A0A5N6N7Q6"/>
<organism evidence="1 2">
    <name type="scientific">Mikania micrantha</name>
    <name type="common">bitter vine</name>
    <dbReference type="NCBI Taxonomy" id="192012"/>
    <lineage>
        <taxon>Eukaryota</taxon>
        <taxon>Viridiplantae</taxon>
        <taxon>Streptophyta</taxon>
        <taxon>Embryophyta</taxon>
        <taxon>Tracheophyta</taxon>
        <taxon>Spermatophyta</taxon>
        <taxon>Magnoliopsida</taxon>
        <taxon>eudicotyledons</taxon>
        <taxon>Gunneridae</taxon>
        <taxon>Pentapetalae</taxon>
        <taxon>asterids</taxon>
        <taxon>campanulids</taxon>
        <taxon>Asterales</taxon>
        <taxon>Asteraceae</taxon>
        <taxon>Asteroideae</taxon>
        <taxon>Heliantheae alliance</taxon>
        <taxon>Eupatorieae</taxon>
        <taxon>Mikania</taxon>
    </lineage>
</organism>
<evidence type="ECO:0000313" key="2">
    <source>
        <dbReference type="Proteomes" id="UP000326396"/>
    </source>
</evidence>
<dbReference type="Proteomes" id="UP000326396">
    <property type="component" value="Linkage Group LG3"/>
</dbReference>